<dbReference type="Gene3D" id="3.40.50.300">
    <property type="entry name" value="P-loop containing nucleotide triphosphate hydrolases"/>
    <property type="match status" value="2"/>
</dbReference>
<dbReference type="InterPro" id="IPR045055">
    <property type="entry name" value="DNA2/NAM7-like"/>
</dbReference>
<dbReference type="EMBL" id="AZMM01018428">
    <property type="protein sequence ID" value="ETJ20260.1"/>
    <property type="molecule type" value="Genomic_DNA"/>
</dbReference>
<dbReference type="AlphaFoldDB" id="W1WT54"/>
<gene>
    <name evidence="3" type="ORF">Q604_UNBC18428G0004</name>
</gene>
<feature type="domain" description="DNA2/NAM7 helicase helicase" evidence="1">
    <location>
        <begin position="639"/>
        <end position="757"/>
    </location>
</feature>
<dbReference type="InterPro" id="IPR041679">
    <property type="entry name" value="DNA2/NAM7-like_C"/>
</dbReference>
<dbReference type="InterPro" id="IPR041677">
    <property type="entry name" value="DNA2/NAM7_AAA_11"/>
</dbReference>
<proteinExistence type="predicted"/>
<comment type="caution">
    <text evidence="3">The sequence shown here is derived from an EMBL/GenBank/DDBJ whole genome shotgun (WGS) entry which is preliminary data.</text>
</comment>
<dbReference type="GO" id="GO:0004386">
    <property type="term" value="F:helicase activity"/>
    <property type="evidence" value="ECO:0007669"/>
    <property type="project" value="InterPro"/>
</dbReference>
<evidence type="ECO:0000259" key="1">
    <source>
        <dbReference type="Pfam" id="PF13086"/>
    </source>
</evidence>
<dbReference type="CDD" id="cd18808">
    <property type="entry name" value="SF1_C_Upf1"/>
    <property type="match status" value="1"/>
</dbReference>
<sequence length="1104" mass="129848">MGFGSWVREKWNNIKSWFSEREERRRNRLREQYYRYERQKMEELSSIYNYRNNAFSSIDNEYREAEQEQKRQLIERRKEINKSIYNNIAEMVQEQIDDNDELIKEIHEILGEIKNVSKVQQNTYIRAKSIERLRDDIYETMAKLNAYKYYLKNYKKRRLDYVYDKSGEIAEMFEFKLPENSLYDGKLIYIKKCLLNSNGTLKINESMDTKYSCKDLEAINDFDENADVAVMSTKGESYTYELSCTKGLFKSMAIYQPRVGIEAVVDRYENRNIILKYYNLELCLQKKNLSNPRKIPPRGAQIRVYPYRYKSNLSTIPEVTEKVEHSLNSINIGTIPLIIPNNKITEFLSFIKKNNLEETDLEWKISPYDENALILDKELKFQLGNQFVFKVLMDNKNDNQNYLRYDEILDNKHLIKAEDIFIDLDMNFKIYPEKAFLDSMELQEKFEDFILFINNEFSEQKNIRESIEGVAYYNKWAEITNKLIEYLYKGKPLKCDILSIDILERKDYKSGLTVFKAELDNADEILKILDAHYDNRATEYFIECDKNRYVVEFSKDASFIYIYGEFKMEYLESCSYKLNVHPKAFPYPEIMQKNALNVFREGRLANGKLKTFLLDGTKIEYSYNGDTVEKFFDKDIEKNKAQKEAVLNAIGEKNIFMIQGPPGTGKTKVIKEIIKQHLYKYPYDKILMVSQANIAVDNVLKGLVEGEESLIDKENIIRCGTDKYNKNDAPDCIKPILFETKKSEYIKAVKETKFLNKEKEDDRLEWLNILEDPNEASLVGECILKNNQLIGATCVGLEKKKLGLNELIFDLVIIDEAGKTLPGEILIPINRAKKVILVGDHKQLPPVVNPALYDDDKCDTKEILEDDEKDDFLNESFFKRLYESCPDSNKVMLNIQFRMPTSIGTMISKLFYKEEKLLNGNGTENKEPIIFDKNLNIVDMSKIKSYRERKDINSGPYNEKECMVVNELIKYIRSRGYNDRIVVITPYKNQKRHLNEIKEKNNLKKVEINTIDAFQGDEEKIIIYCTTRAYTQTDYFSYASRLNVALSRAQNEVVIIGSLKYFESYGEDSNLYKIGKYIKNEGKILEYHNNLFEDEDNYEKTIFL</sequence>
<protein>
    <submittedName>
        <fullName evidence="3">AAA ATPase</fullName>
    </submittedName>
</protein>
<accession>W1WT54</accession>
<dbReference type="SUPFAM" id="SSF52540">
    <property type="entry name" value="P-loop containing nucleoside triphosphate hydrolases"/>
    <property type="match status" value="1"/>
</dbReference>
<dbReference type="Pfam" id="PF13086">
    <property type="entry name" value="AAA_11"/>
    <property type="match status" value="2"/>
</dbReference>
<feature type="domain" description="DNA2/NAM7 helicase-like C-terminal" evidence="2">
    <location>
        <begin position="873"/>
        <end position="1058"/>
    </location>
</feature>
<evidence type="ECO:0000313" key="3">
    <source>
        <dbReference type="EMBL" id="ETJ20260.1"/>
    </source>
</evidence>
<dbReference type="InterPro" id="IPR047187">
    <property type="entry name" value="SF1_C_Upf1"/>
</dbReference>
<reference evidence="3" key="1">
    <citation type="submission" date="2013-12" db="EMBL/GenBank/DDBJ databases">
        <title>A Varibaculum cambriense genome reconstructed from a premature infant gut community with otherwise low bacterial novelty that shifts toward anaerobic metabolism during the third week of life.</title>
        <authorList>
            <person name="Brown C.T."/>
            <person name="Sharon I."/>
            <person name="Thomas B.C."/>
            <person name="Castelle C.J."/>
            <person name="Morowitz M.J."/>
            <person name="Banfield J.F."/>
        </authorList>
    </citation>
    <scope>NUCLEOTIDE SEQUENCE</scope>
</reference>
<dbReference type="InterPro" id="IPR027417">
    <property type="entry name" value="P-loop_NTPase"/>
</dbReference>
<evidence type="ECO:0000259" key="2">
    <source>
        <dbReference type="Pfam" id="PF13087"/>
    </source>
</evidence>
<name>W1WT54_9ZZZZ</name>
<organism evidence="3">
    <name type="scientific">human gut metagenome</name>
    <dbReference type="NCBI Taxonomy" id="408170"/>
    <lineage>
        <taxon>unclassified sequences</taxon>
        <taxon>metagenomes</taxon>
        <taxon>organismal metagenomes</taxon>
    </lineage>
</organism>
<dbReference type="PANTHER" id="PTHR10887">
    <property type="entry name" value="DNA2/NAM7 HELICASE FAMILY"/>
    <property type="match status" value="1"/>
</dbReference>
<dbReference type="Pfam" id="PF13087">
    <property type="entry name" value="AAA_12"/>
    <property type="match status" value="1"/>
</dbReference>
<dbReference type="PANTHER" id="PTHR10887:SF495">
    <property type="entry name" value="HELICASE SENATAXIN ISOFORM X1-RELATED"/>
    <property type="match status" value="1"/>
</dbReference>
<feature type="domain" description="DNA2/NAM7 helicase helicase" evidence="1">
    <location>
        <begin position="777"/>
        <end position="848"/>
    </location>
</feature>